<comment type="caution">
    <text evidence="1">The sequence shown here is derived from an EMBL/GenBank/DDBJ whole genome shotgun (WGS) entry which is preliminary data.</text>
</comment>
<reference evidence="1 2" key="1">
    <citation type="submission" date="2017-01" db="EMBL/GenBank/DDBJ databases">
        <title>A new Hymenobacter.</title>
        <authorList>
            <person name="Liang Y."/>
            <person name="Feng F."/>
        </authorList>
    </citation>
    <scope>NUCLEOTIDE SEQUENCE [LARGE SCALE GENOMIC DNA]</scope>
    <source>
        <strain evidence="1">MIMBbqt21</strain>
    </source>
</reference>
<dbReference type="EMBL" id="MTSE01000004">
    <property type="protein sequence ID" value="OUJ74122.1"/>
    <property type="molecule type" value="Genomic_DNA"/>
</dbReference>
<dbReference type="OrthoDB" id="704817at2"/>
<accession>A0A243WEN9</accession>
<dbReference type="Proteomes" id="UP000194873">
    <property type="component" value="Unassembled WGS sequence"/>
</dbReference>
<organism evidence="1 2">
    <name type="scientific">Hymenobacter crusticola</name>
    <dbReference type="NCBI Taxonomy" id="1770526"/>
    <lineage>
        <taxon>Bacteria</taxon>
        <taxon>Pseudomonadati</taxon>
        <taxon>Bacteroidota</taxon>
        <taxon>Cytophagia</taxon>
        <taxon>Cytophagales</taxon>
        <taxon>Hymenobacteraceae</taxon>
        <taxon>Hymenobacter</taxon>
    </lineage>
</organism>
<dbReference type="PROSITE" id="PS51257">
    <property type="entry name" value="PROKAR_LIPOPROTEIN"/>
    <property type="match status" value="1"/>
</dbReference>
<sequence>MLRSFYREQHRLALATASLFLMLGLSCCGIGEQVQQAKAFKDADFRLASIEQATVSGVDVLHIRKPSDLSILDQARLATSYASGNLPLRMRVNLEVRNPNTETAALNELDYIALIDGKQVATGHTTERIEVAPNGGLATVPVTLESNLRETLGKQSGESLTNFVLGLADRDQQAMRLTLRLRPTFVTAGGRHIAPVGYINVNKDFTTTQVLDAVGRRDSLNRRP</sequence>
<gene>
    <name evidence="1" type="ORF">BXP70_10285</name>
</gene>
<evidence type="ECO:0008006" key="3">
    <source>
        <dbReference type="Google" id="ProtNLM"/>
    </source>
</evidence>
<protein>
    <recommendedName>
        <fullName evidence="3">Late embryogenesis abundant protein LEA-2 subgroup domain-containing protein</fullName>
    </recommendedName>
</protein>
<dbReference type="RefSeq" id="WP_086593969.1">
    <property type="nucleotide sequence ID" value="NZ_MTSE01000004.1"/>
</dbReference>
<proteinExistence type="predicted"/>
<keyword evidence="2" id="KW-1185">Reference proteome</keyword>
<name>A0A243WEN9_9BACT</name>
<dbReference type="SUPFAM" id="SSF117070">
    <property type="entry name" value="LEA14-like"/>
    <property type="match status" value="1"/>
</dbReference>
<evidence type="ECO:0000313" key="1">
    <source>
        <dbReference type="EMBL" id="OUJ74122.1"/>
    </source>
</evidence>
<evidence type="ECO:0000313" key="2">
    <source>
        <dbReference type="Proteomes" id="UP000194873"/>
    </source>
</evidence>
<dbReference type="AlphaFoldDB" id="A0A243WEN9"/>
<dbReference type="Gene3D" id="2.60.40.1820">
    <property type="match status" value="1"/>
</dbReference>